<accession>A0ABT8AKG1</accession>
<evidence type="ECO:0000313" key="2">
    <source>
        <dbReference type="EMBL" id="MDN3569864.1"/>
    </source>
</evidence>
<organism evidence="2 3">
    <name type="scientific">Methylobacterium longum</name>
    <dbReference type="NCBI Taxonomy" id="767694"/>
    <lineage>
        <taxon>Bacteria</taxon>
        <taxon>Pseudomonadati</taxon>
        <taxon>Pseudomonadota</taxon>
        <taxon>Alphaproteobacteria</taxon>
        <taxon>Hyphomicrobiales</taxon>
        <taxon>Methylobacteriaceae</taxon>
        <taxon>Methylobacterium</taxon>
    </lineage>
</organism>
<feature type="compositionally biased region" description="Low complexity" evidence="1">
    <location>
        <begin position="108"/>
        <end position="118"/>
    </location>
</feature>
<feature type="region of interest" description="Disordered" evidence="1">
    <location>
        <begin position="23"/>
        <end position="43"/>
    </location>
</feature>
<dbReference type="EMBL" id="JAUFPT010000009">
    <property type="protein sequence ID" value="MDN3569864.1"/>
    <property type="molecule type" value="Genomic_DNA"/>
</dbReference>
<feature type="non-terminal residue" evidence="2">
    <location>
        <position position="1"/>
    </location>
</feature>
<dbReference type="Proteomes" id="UP001244297">
    <property type="component" value="Unassembled WGS sequence"/>
</dbReference>
<name>A0ABT8AKG1_9HYPH</name>
<evidence type="ECO:0000313" key="3">
    <source>
        <dbReference type="Proteomes" id="UP001244297"/>
    </source>
</evidence>
<feature type="region of interest" description="Disordered" evidence="1">
    <location>
        <begin position="69"/>
        <end position="118"/>
    </location>
</feature>
<proteinExistence type="predicted"/>
<sequence length="118" mass="12954">GRAAAARIAAAAGLTVAEALRAVRQPRGPSHASQPPPRRTYAWAEPKPAVDPITVEELLRQKAQTEAWRKRAATADARRRGRERADQEAYVAQQRAEQAERDRDWARARAAAAPDEAP</sequence>
<feature type="compositionally biased region" description="Basic and acidic residues" evidence="1">
    <location>
        <begin position="97"/>
        <end position="107"/>
    </location>
</feature>
<evidence type="ECO:0000256" key="1">
    <source>
        <dbReference type="SAM" id="MobiDB-lite"/>
    </source>
</evidence>
<keyword evidence="3" id="KW-1185">Reference proteome</keyword>
<protein>
    <submittedName>
        <fullName evidence="2">Uncharacterized protein</fullName>
    </submittedName>
</protein>
<comment type="caution">
    <text evidence="2">The sequence shown here is derived from an EMBL/GenBank/DDBJ whole genome shotgun (WGS) entry which is preliminary data.</text>
</comment>
<gene>
    <name evidence="2" type="ORF">QWZ18_04385</name>
</gene>
<reference evidence="3" key="1">
    <citation type="journal article" date="2019" name="Int. J. Syst. Evol. Microbiol.">
        <title>The Global Catalogue of Microorganisms (GCM) 10K type strain sequencing project: providing services to taxonomists for standard genome sequencing and annotation.</title>
        <authorList>
            <consortium name="The Broad Institute Genomics Platform"/>
            <consortium name="The Broad Institute Genome Sequencing Center for Infectious Disease"/>
            <person name="Wu L."/>
            <person name="Ma J."/>
        </authorList>
    </citation>
    <scope>NUCLEOTIDE SEQUENCE [LARGE SCALE GENOMIC DNA]</scope>
    <source>
        <strain evidence="3">CECT 7806</strain>
    </source>
</reference>
<dbReference type="RefSeq" id="WP_290355214.1">
    <property type="nucleotide sequence ID" value="NZ_JAUFPT010000009.1"/>
</dbReference>